<comment type="caution">
    <text evidence="15">The sequence shown here is derived from an EMBL/GenBank/DDBJ whole genome shotgun (WGS) entry which is preliminary data.</text>
</comment>
<evidence type="ECO:0000256" key="1">
    <source>
        <dbReference type="ARBA" id="ARBA00004141"/>
    </source>
</evidence>
<dbReference type="PROSITE" id="PS50297">
    <property type="entry name" value="ANK_REP_REGION"/>
    <property type="match status" value="2"/>
</dbReference>
<keyword evidence="12" id="KW-0808">Transferase</keyword>
<evidence type="ECO:0000259" key="14">
    <source>
        <dbReference type="Pfam" id="PF01529"/>
    </source>
</evidence>
<feature type="domain" description="Palmitoyltransferase DHHC" evidence="14">
    <location>
        <begin position="161"/>
        <end position="279"/>
    </location>
</feature>
<dbReference type="InterPro" id="IPR036770">
    <property type="entry name" value="Ankyrin_rpt-contain_sf"/>
</dbReference>
<dbReference type="GO" id="GO:0016020">
    <property type="term" value="C:membrane"/>
    <property type="evidence" value="ECO:0007669"/>
    <property type="project" value="UniProtKB-SubCell"/>
</dbReference>
<dbReference type="Pfam" id="PF12796">
    <property type="entry name" value="Ank_2"/>
    <property type="match status" value="1"/>
</dbReference>
<feature type="transmembrane region" description="Helical" evidence="12">
    <location>
        <begin position="137"/>
        <end position="160"/>
    </location>
</feature>
<evidence type="ECO:0000256" key="10">
    <source>
        <dbReference type="ARBA" id="ARBA00048048"/>
    </source>
</evidence>
<evidence type="ECO:0000256" key="13">
    <source>
        <dbReference type="SAM" id="MobiDB-lite"/>
    </source>
</evidence>
<reference evidence="15" key="1">
    <citation type="journal article" date="2020" name="New Phytol.">
        <title>Comparative genomics reveals dynamic genome evolution in host specialist ectomycorrhizal fungi.</title>
        <authorList>
            <person name="Lofgren L.A."/>
            <person name="Nguyen N.H."/>
            <person name="Vilgalys R."/>
            <person name="Ruytinx J."/>
            <person name="Liao H.L."/>
            <person name="Branco S."/>
            <person name="Kuo A."/>
            <person name="LaButti K."/>
            <person name="Lipzen A."/>
            <person name="Andreopoulos W."/>
            <person name="Pangilinan J."/>
            <person name="Riley R."/>
            <person name="Hundley H."/>
            <person name="Na H."/>
            <person name="Barry K."/>
            <person name="Grigoriev I.V."/>
            <person name="Stajich J.E."/>
            <person name="Kennedy P.G."/>
        </authorList>
    </citation>
    <scope>NUCLEOTIDE SEQUENCE</scope>
    <source>
        <strain evidence="15">MN1</strain>
    </source>
</reference>
<protein>
    <recommendedName>
        <fullName evidence="12">Palmitoyltransferase</fullName>
        <ecNumber evidence="12">2.3.1.225</ecNumber>
    </recommendedName>
</protein>
<dbReference type="Gene3D" id="1.25.40.20">
    <property type="entry name" value="Ankyrin repeat-containing domain"/>
    <property type="match status" value="1"/>
</dbReference>
<keyword evidence="4" id="KW-0677">Repeat</keyword>
<feature type="region of interest" description="Disordered" evidence="13">
    <location>
        <begin position="418"/>
        <end position="462"/>
    </location>
</feature>
<evidence type="ECO:0000256" key="11">
    <source>
        <dbReference type="PROSITE-ProRule" id="PRU00023"/>
    </source>
</evidence>
<dbReference type="PROSITE" id="PS50216">
    <property type="entry name" value="DHHC"/>
    <property type="match status" value="1"/>
</dbReference>
<feature type="transmembrane region" description="Helical" evidence="12">
    <location>
        <begin position="198"/>
        <end position="217"/>
    </location>
</feature>
<organism evidence="15 16">
    <name type="scientific">Suillus subaureus</name>
    <dbReference type="NCBI Taxonomy" id="48587"/>
    <lineage>
        <taxon>Eukaryota</taxon>
        <taxon>Fungi</taxon>
        <taxon>Dikarya</taxon>
        <taxon>Basidiomycota</taxon>
        <taxon>Agaricomycotina</taxon>
        <taxon>Agaricomycetes</taxon>
        <taxon>Agaricomycetidae</taxon>
        <taxon>Boletales</taxon>
        <taxon>Suillineae</taxon>
        <taxon>Suillaceae</taxon>
        <taxon>Suillus</taxon>
    </lineage>
</organism>
<evidence type="ECO:0000256" key="7">
    <source>
        <dbReference type="ARBA" id="ARBA00023136"/>
    </source>
</evidence>
<evidence type="ECO:0000256" key="4">
    <source>
        <dbReference type="ARBA" id="ARBA00022737"/>
    </source>
</evidence>
<keyword evidence="6 11" id="KW-0040">ANK repeat</keyword>
<evidence type="ECO:0000256" key="12">
    <source>
        <dbReference type="RuleBase" id="RU079119"/>
    </source>
</evidence>
<feature type="region of interest" description="Disordered" evidence="13">
    <location>
        <begin position="306"/>
        <end position="329"/>
    </location>
</feature>
<keyword evidence="12" id="KW-0012">Acyltransferase</keyword>
<keyword evidence="8" id="KW-0564">Palmitate</keyword>
<dbReference type="GeneID" id="64638045"/>
<keyword evidence="3 12" id="KW-0812">Transmembrane</keyword>
<comment type="catalytic activity">
    <reaction evidence="10 12">
        <text>L-cysteinyl-[protein] + hexadecanoyl-CoA = S-hexadecanoyl-L-cysteinyl-[protein] + CoA</text>
        <dbReference type="Rhea" id="RHEA:36683"/>
        <dbReference type="Rhea" id="RHEA-COMP:10131"/>
        <dbReference type="Rhea" id="RHEA-COMP:11032"/>
        <dbReference type="ChEBI" id="CHEBI:29950"/>
        <dbReference type="ChEBI" id="CHEBI:57287"/>
        <dbReference type="ChEBI" id="CHEBI:57379"/>
        <dbReference type="ChEBI" id="CHEBI:74151"/>
        <dbReference type="EC" id="2.3.1.225"/>
    </reaction>
</comment>
<name>A0A9P7J810_9AGAM</name>
<comment type="domain">
    <text evidence="12">The DHHC domain is required for palmitoyltransferase activity.</text>
</comment>
<dbReference type="SUPFAM" id="SSF48403">
    <property type="entry name" value="Ankyrin repeat"/>
    <property type="match status" value="1"/>
</dbReference>
<evidence type="ECO:0000313" key="16">
    <source>
        <dbReference type="Proteomes" id="UP000807769"/>
    </source>
</evidence>
<dbReference type="PANTHER" id="PTHR24161">
    <property type="entry name" value="ANK_REP_REGION DOMAIN-CONTAINING PROTEIN-RELATED"/>
    <property type="match status" value="1"/>
</dbReference>
<comment type="subcellular location">
    <subcellularLocation>
        <location evidence="1">Membrane</location>
        <topology evidence="1">Multi-pass membrane protein</topology>
    </subcellularLocation>
</comment>
<feature type="compositionally biased region" description="Basic and acidic residues" evidence="13">
    <location>
        <begin position="418"/>
        <end position="430"/>
    </location>
</feature>
<feature type="repeat" description="ANK" evidence="11">
    <location>
        <begin position="52"/>
        <end position="84"/>
    </location>
</feature>
<dbReference type="AlphaFoldDB" id="A0A9P7J810"/>
<evidence type="ECO:0000256" key="2">
    <source>
        <dbReference type="ARBA" id="ARBA00010104"/>
    </source>
</evidence>
<dbReference type="RefSeq" id="XP_041187889.1">
    <property type="nucleotide sequence ID" value="XM_041344029.1"/>
</dbReference>
<evidence type="ECO:0000256" key="3">
    <source>
        <dbReference type="ARBA" id="ARBA00022692"/>
    </source>
</evidence>
<dbReference type="PANTHER" id="PTHR24161:SF85">
    <property type="entry name" value="PALMITOYLTRANSFERASE HIP14"/>
    <property type="match status" value="1"/>
</dbReference>
<dbReference type="InterPro" id="IPR002110">
    <property type="entry name" value="Ankyrin_rpt"/>
</dbReference>
<gene>
    <name evidence="15" type="ORF">BJ212DRAFT_768052</name>
</gene>
<evidence type="ECO:0000256" key="6">
    <source>
        <dbReference type="ARBA" id="ARBA00023043"/>
    </source>
</evidence>
<sequence length="462" mass="51509">MPLLYLLHQPVNVDSRDLQGHTSLMWAAYQGDALSVDLLLKHGANPNLKDDVGLTPLHWAVVRGNRVILRRLIEMGADMHAKDVEGRTPRDMAVELKSLGAWKRAMEEGGMTEHGVVKAKPLNERNSKFATFILPSLFLYFIFTTLAILPWYTGIILAMAKKPLRSKHCRICDRCVARSDHHCPWVWNCVGANNHRQFLLFVSTLVIDIVLFDYLVYEYFSSVSLPESVDCSIILCEPALKDAFLLCVSLWSALQLTWTSVLLVTQYWQVTRQLTTFEVSNLGRFGFMGGRGTLAAGSGGAGIQMGHRHHHGAHQQNADTDSEAEGGAHKQAHNHTFCGTLTAPGTCTAFLLNLLGLDRFTRGRAARGLTSHARNPFDFGAVRNCRDFWSMGKELGVEYGQVYDVPLEGFDEAKKRKEAERGDLEHDHEGPSSSRSKSLLGKLSMRMGMGSSRRGYEPLNQV</sequence>
<evidence type="ECO:0000256" key="9">
    <source>
        <dbReference type="ARBA" id="ARBA00023288"/>
    </source>
</evidence>
<evidence type="ECO:0000313" key="15">
    <source>
        <dbReference type="EMBL" id="KAG1807153.1"/>
    </source>
</evidence>
<keyword evidence="5 12" id="KW-1133">Transmembrane helix</keyword>
<dbReference type="GO" id="GO:0019706">
    <property type="term" value="F:protein-cysteine S-palmitoyltransferase activity"/>
    <property type="evidence" value="ECO:0007669"/>
    <property type="project" value="UniProtKB-EC"/>
</dbReference>
<keyword evidence="9" id="KW-0449">Lipoprotein</keyword>
<keyword evidence="16" id="KW-1185">Reference proteome</keyword>
<dbReference type="OrthoDB" id="2662791at2759"/>
<feature type="compositionally biased region" description="Low complexity" evidence="13">
    <location>
        <begin position="432"/>
        <end position="453"/>
    </location>
</feature>
<proteinExistence type="inferred from homology"/>
<dbReference type="EC" id="2.3.1.225" evidence="12"/>
<accession>A0A9P7J810</accession>
<feature type="repeat" description="ANK" evidence="11">
    <location>
        <begin position="19"/>
        <end position="51"/>
    </location>
</feature>
<evidence type="ECO:0000256" key="5">
    <source>
        <dbReference type="ARBA" id="ARBA00022989"/>
    </source>
</evidence>
<dbReference type="Proteomes" id="UP000807769">
    <property type="component" value="Unassembled WGS sequence"/>
</dbReference>
<evidence type="ECO:0000256" key="8">
    <source>
        <dbReference type="ARBA" id="ARBA00023139"/>
    </source>
</evidence>
<dbReference type="Pfam" id="PF01529">
    <property type="entry name" value="DHHC"/>
    <property type="match status" value="1"/>
</dbReference>
<keyword evidence="7 12" id="KW-0472">Membrane</keyword>
<dbReference type="InterPro" id="IPR001594">
    <property type="entry name" value="Palmitoyltrfase_DHHC"/>
</dbReference>
<comment type="similarity">
    <text evidence="2">Belongs to the DHHC palmitoyltransferase family. AKR/ZDHHC17 subfamily.</text>
</comment>
<dbReference type="EMBL" id="JABBWG010000045">
    <property type="protein sequence ID" value="KAG1807153.1"/>
    <property type="molecule type" value="Genomic_DNA"/>
</dbReference>
<dbReference type="PROSITE" id="PS50088">
    <property type="entry name" value="ANK_REPEAT"/>
    <property type="match status" value="2"/>
</dbReference>
<dbReference type="SMART" id="SM00248">
    <property type="entry name" value="ANK"/>
    <property type="match status" value="2"/>
</dbReference>